<feature type="coiled-coil region" evidence="8">
    <location>
        <begin position="142"/>
        <end position="173"/>
    </location>
</feature>
<comment type="similarity">
    <text evidence="2">Belongs to the CCDC90 family.</text>
</comment>
<protein>
    <submittedName>
        <fullName evidence="11">Mitochondrial calcium uniporter regulator 1-like isoform X1</fullName>
    </submittedName>
</protein>
<name>A0A8B7YTR5_ACAPL</name>
<evidence type="ECO:0000256" key="2">
    <source>
        <dbReference type="ARBA" id="ARBA00007224"/>
    </source>
</evidence>
<dbReference type="PANTHER" id="PTHR14360">
    <property type="entry name" value="PROTEIN FMP32, MITOCHONDRIAL"/>
    <property type="match status" value="1"/>
</dbReference>
<evidence type="ECO:0000313" key="11">
    <source>
        <dbReference type="RefSeq" id="XP_022096087.1"/>
    </source>
</evidence>
<dbReference type="FunFam" id="1.20.5.340:FF:000015">
    <property type="entry name" value="Mitochondrial calcium uniporter regulator 1"/>
    <property type="match status" value="1"/>
</dbReference>
<keyword evidence="6" id="KW-0496">Mitochondrion</keyword>
<reference evidence="11" key="1">
    <citation type="submission" date="2025-08" db="UniProtKB">
        <authorList>
            <consortium name="RefSeq"/>
        </authorList>
    </citation>
    <scope>IDENTIFICATION</scope>
</reference>
<evidence type="ECO:0000256" key="8">
    <source>
        <dbReference type="SAM" id="Coils"/>
    </source>
</evidence>
<keyword evidence="5 8" id="KW-0175">Coiled coil</keyword>
<keyword evidence="4 9" id="KW-1133">Transmembrane helix</keyword>
<evidence type="ECO:0000256" key="6">
    <source>
        <dbReference type="ARBA" id="ARBA00023128"/>
    </source>
</evidence>
<dbReference type="RefSeq" id="XP_022096087.1">
    <property type="nucleotide sequence ID" value="XM_022240395.1"/>
</dbReference>
<gene>
    <name evidence="11" type="primary">LOC110982159</name>
</gene>
<evidence type="ECO:0000256" key="7">
    <source>
        <dbReference type="ARBA" id="ARBA00023136"/>
    </source>
</evidence>
<evidence type="ECO:0000256" key="9">
    <source>
        <dbReference type="SAM" id="Phobius"/>
    </source>
</evidence>
<dbReference type="Pfam" id="PF07798">
    <property type="entry name" value="CCDC90-like"/>
    <property type="match status" value="1"/>
</dbReference>
<dbReference type="InterPro" id="IPR024461">
    <property type="entry name" value="CCDC90-like"/>
</dbReference>
<evidence type="ECO:0000256" key="1">
    <source>
        <dbReference type="ARBA" id="ARBA00004325"/>
    </source>
</evidence>
<evidence type="ECO:0000256" key="5">
    <source>
        <dbReference type="ARBA" id="ARBA00023054"/>
    </source>
</evidence>
<keyword evidence="10" id="KW-1185">Reference proteome</keyword>
<feature type="transmembrane region" description="Helical" evidence="9">
    <location>
        <begin position="221"/>
        <end position="243"/>
    </location>
</feature>
<evidence type="ECO:0000256" key="3">
    <source>
        <dbReference type="ARBA" id="ARBA00022692"/>
    </source>
</evidence>
<comment type="subcellular location">
    <subcellularLocation>
        <location evidence="1">Mitochondrion membrane</location>
    </subcellularLocation>
</comment>
<keyword evidence="7 9" id="KW-0472">Membrane</keyword>
<dbReference type="GO" id="GO:0031966">
    <property type="term" value="C:mitochondrial membrane"/>
    <property type="evidence" value="ECO:0007669"/>
    <property type="project" value="UniProtKB-SubCell"/>
</dbReference>
<proteinExistence type="inferred from homology"/>
<organism evidence="10 11">
    <name type="scientific">Acanthaster planci</name>
    <name type="common">Crown-of-thorns starfish</name>
    <dbReference type="NCBI Taxonomy" id="133434"/>
    <lineage>
        <taxon>Eukaryota</taxon>
        <taxon>Metazoa</taxon>
        <taxon>Echinodermata</taxon>
        <taxon>Eleutherozoa</taxon>
        <taxon>Asterozoa</taxon>
        <taxon>Asteroidea</taxon>
        <taxon>Valvatacea</taxon>
        <taxon>Valvatida</taxon>
        <taxon>Acanthasteridae</taxon>
        <taxon>Acanthaster</taxon>
    </lineage>
</organism>
<evidence type="ECO:0000256" key="4">
    <source>
        <dbReference type="ARBA" id="ARBA00022989"/>
    </source>
</evidence>
<evidence type="ECO:0000313" key="10">
    <source>
        <dbReference type="Proteomes" id="UP000694845"/>
    </source>
</evidence>
<dbReference type="Proteomes" id="UP000694845">
    <property type="component" value="Unplaced"/>
</dbReference>
<dbReference type="AlphaFoldDB" id="A0A8B7YTR5"/>
<dbReference type="Gene3D" id="1.20.5.340">
    <property type="match status" value="1"/>
</dbReference>
<dbReference type="GeneID" id="110982159"/>
<sequence length="245" mass="27841">MALITNKFRFRHLTFFPDIGVCSFRNGLLFPYGFRTCKTRAKSNCRFFCASASSASRPVDIVTKDKVFIDTNGLVNSLEENGFSRQQAECLTTVLVSVFSKNAEVVSKETISKEQLEISVQMIMSHISAVKKDMVILEKSEFSTLRTENERLANQVTQLNKQLKDDISNLSNKVLLDINMEKSRVKEQANEHRMLIETNKNLVTTEVANVMSKLEATKNDIFRYFAGTLLGCLTIALGFYRIWSH</sequence>
<dbReference type="KEGG" id="aplc:110982159"/>
<accession>A0A8B7YTR5</accession>
<dbReference type="PANTHER" id="PTHR14360:SF1">
    <property type="entry name" value="PROTEIN FMP32, MITOCHONDRIAL"/>
    <property type="match status" value="1"/>
</dbReference>
<keyword evidence="3 9" id="KW-0812">Transmembrane</keyword>
<dbReference type="OrthoDB" id="889336at2759"/>